<sequence length="160" mass="18455">MVWEEVFGNKLDDKDIRILKILNEDANISDAKIGKLIGLSKTSVRVRRIRLQNSGILKIVGVVILQNLNIPYADILVKLRNDLNMRNDFLRRLLDNELVYEVTEYMGDWDLLIRIFHKDASSLKEEALKIINDKAVVDYRLNLAVKTYKAWGKSVLISSI</sequence>
<dbReference type="Gene3D" id="3.30.70.920">
    <property type="match status" value="1"/>
</dbReference>
<keyword evidence="2" id="KW-0238">DNA-binding</keyword>
<comment type="caution">
    <text evidence="5">The sequence shown here is derived from an EMBL/GenBank/DDBJ whole genome shotgun (WGS) entry which is preliminary data.</text>
</comment>
<dbReference type="PANTHER" id="PTHR43413:SF8">
    <property type="entry name" value="HTH-TYPE TRANSCRIPTIONAL REGULATOR PTR1"/>
    <property type="match status" value="1"/>
</dbReference>
<keyword evidence="1" id="KW-0805">Transcription regulation</keyword>
<accession>A0A2T9XAI6</accession>
<dbReference type="InterPro" id="IPR000485">
    <property type="entry name" value="AsnC-type_HTH_dom"/>
</dbReference>
<evidence type="ECO:0000256" key="2">
    <source>
        <dbReference type="ARBA" id="ARBA00023125"/>
    </source>
</evidence>
<keyword evidence="3" id="KW-0804">Transcription</keyword>
<dbReference type="Pfam" id="PF13404">
    <property type="entry name" value="HTH_AsnC-type"/>
    <property type="match status" value="1"/>
</dbReference>
<dbReference type="SUPFAM" id="SSF46785">
    <property type="entry name" value="Winged helix' DNA-binding domain"/>
    <property type="match status" value="1"/>
</dbReference>
<dbReference type="InterPro" id="IPR050684">
    <property type="entry name" value="HTH-Siroheme_Decarb"/>
</dbReference>
<organism evidence="5 6">
    <name type="scientific">Acidianus hospitalis</name>
    <dbReference type="NCBI Taxonomy" id="563177"/>
    <lineage>
        <taxon>Archaea</taxon>
        <taxon>Thermoproteota</taxon>
        <taxon>Thermoprotei</taxon>
        <taxon>Sulfolobales</taxon>
        <taxon>Sulfolobaceae</taxon>
        <taxon>Acidianus</taxon>
    </lineage>
</organism>
<proteinExistence type="predicted"/>
<protein>
    <submittedName>
        <fullName evidence="5">Lrp/AsnC family transcriptional regulator</fullName>
    </submittedName>
</protein>
<dbReference type="SMART" id="SM00344">
    <property type="entry name" value="HTH_ASNC"/>
    <property type="match status" value="1"/>
</dbReference>
<dbReference type="SUPFAM" id="SSF54909">
    <property type="entry name" value="Dimeric alpha+beta barrel"/>
    <property type="match status" value="1"/>
</dbReference>
<dbReference type="GO" id="GO:0043565">
    <property type="term" value="F:sequence-specific DNA binding"/>
    <property type="evidence" value="ECO:0007669"/>
    <property type="project" value="InterPro"/>
</dbReference>
<dbReference type="InterPro" id="IPR019888">
    <property type="entry name" value="Tscrpt_reg_AsnC-like"/>
</dbReference>
<evidence type="ECO:0000313" key="6">
    <source>
        <dbReference type="Proteomes" id="UP000245638"/>
    </source>
</evidence>
<dbReference type="EMBL" id="QEFD01000050">
    <property type="protein sequence ID" value="PVU77093.1"/>
    <property type="molecule type" value="Genomic_DNA"/>
</dbReference>
<dbReference type="InterPro" id="IPR036388">
    <property type="entry name" value="WH-like_DNA-bd_sf"/>
</dbReference>
<dbReference type="Gene3D" id="1.10.10.10">
    <property type="entry name" value="Winged helix-like DNA-binding domain superfamily/Winged helix DNA-binding domain"/>
    <property type="match status" value="1"/>
</dbReference>
<dbReference type="InterPro" id="IPR011008">
    <property type="entry name" value="Dimeric_a/b-barrel"/>
</dbReference>
<dbReference type="PROSITE" id="PS50956">
    <property type="entry name" value="HTH_ASNC_2"/>
    <property type="match status" value="1"/>
</dbReference>
<dbReference type="PRINTS" id="PR00033">
    <property type="entry name" value="HTHASNC"/>
</dbReference>
<evidence type="ECO:0000259" key="4">
    <source>
        <dbReference type="PROSITE" id="PS50956"/>
    </source>
</evidence>
<gene>
    <name evidence="5" type="ORF">DDW13_01420</name>
</gene>
<evidence type="ECO:0000313" key="5">
    <source>
        <dbReference type="EMBL" id="PVU77093.1"/>
    </source>
</evidence>
<dbReference type="PANTHER" id="PTHR43413">
    <property type="entry name" value="TRANSCRIPTIONAL REGULATOR, ASNC FAMILY"/>
    <property type="match status" value="1"/>
</dbReference>
<evidence type="ECO:0000256" key="1">
    <source>
        <dbReference type="ARBA" id="ARBA00023015"/>
    </source>
</evidence>
<name>A0A2T9XAI6_9CREN</name>
<feature type="domain" description="HTH asnC-type" evidence="4">
    <location>
        <begin position="11"/>
        <end position="71"/>
    </location>
</feature>
<reference evidence="5 6" key="1">
    <citation type="journal article" date="2015" name="Appl. Environ. Microbiol.">
        <title>Nanoarchaeota, Their Sulfolobales Host, and Nanoarchaeota Virus Distribution across Yellowstone National Park Hot Springs.</title>
        <authorList>
            <person name="Munson-McGee J.H."/>
            <person name="Field E.K."/>
            <person name="Bateson M."/>
            <person name="Rooney C."/>
            <person name="Stepanauskas R."/>
            <person name="Young M.J."/>
        </authorList>
    </citation>
    <scope>NUCLEOTIDE SEQUENCE [LARGE SCALE GENOMIC DNA]</scope>
    <source>
        <strain evidence="5">SCGC AC-742_N10</strain>
    </source>
</reference>
<dbReference type="Proteomes" id="UP000245638">
    <property type="component" value="Unassembled WGS sequence"/>
</dbReference>
<dbReference type="InterPro" id="IPR036390">
    <property type="entry name" value="WH_DNA-bd_sf"/>
</dbReference>
<dbReference type="AlphaFoldDB" id="A0A2T9XAI6"/>
<evidence type="ECO:0000256" key="3">
    <source>
        <dbReference type="ARBA" id="ARBA00023163"/>
    </source>
</evidence>